<feature type="region of interest" description="Disordered" evidence="1">
    <location>
        <begin position="302"/>
        <end position="442"/>
    </location>
</feature>
<feature type="compositionally biased region" description="Basic and acidic residues" evidence="1">
    <location>
        <begin position="556"/>
        <end position="566"/>
    </location>
</feature>
<comment type="caution">
    <text evidence="2">The sequence shown here is derived from an EMBL/GenBank/DDBJ whole genome shotgun (WGS) entry which is preliminary data.</text>
</comment>
<protein>
    <submittedName>
        <fullName evidence="2">Uncharacterized protein</fullName>
    </submittedName>
</protein>
<feature type="compositionally biased region" description="Basic and acidic residues" evidence="1">
    <location>
        <begin position="307"/>
        <end position="331"/>
    </location>
</feature>
<feature type="compositionally biased region" description="Basic and acidic residues" evidence="1">
    <location>
        <begin position="13"/>
        <end position="23"/>
    </location>
</feature>
<reference evidence="2 3" key="1">
    <citation type="submission" date="2024-02" db="EMBL/GenBank/DDBJ databases">
        <title>De novo assembly and annotation of 12 fungi associated with fruit tree decline syndrome in Ontario, Canada.</title>
        <authorList>
            <person name="Sulman M."/>
            <person name="Ellouze W."/>
            <person name="Ilyukhin E."/>
        </authorList>
    </citation>
    <scope>NUCLEOTIDE SEQUENCE [LARGE SCALE GENOMIC DNA]</scope>
    <source>
        <strain evidence="2 3">M169</strain>
    </source>
</reference>
<dbReference type="Proteomes" id="UP001430848">
    <property type="component" value="Unassembled WGS sequence"/>
</dbReference>
<accession>A0ABR1NRG3</accession>
<dbReference type="EMBL" id="JAKNSF020000135">
    <property type="protein sequence ID" value="KAK7712397.1"/>
    <property type="molecule type" value="Genomic_DNA"/>
</dbReference>
<sequence length="566" mass="62341">MIPSRPYTDEAIMDEKARHEKAPRLSATQNSPEPSQKPSQKPPETNPQTNPPQTNPAQTKQPAETNFSEEQPQDGHQVVVVGGSKTDAAPASNLKSNNIAASPEASPADDSKTSRIKACMAQLKLLLQEEGDQFNDHIGSLDDLEEFEEAMELLHLDKHRPDLSAGYPQTRDGFVAHCRELFDAMKNLDNILDVVGVPGGNGLSSLTRSGDSVAVKFVKSKKPIEIILVAGKLMRAMLKAQHGRLSLPGRKFHEYDSFTLRFQAVVDALRVSKLLVRSAFESEEWIDRIVINPDAELHRKKTNKTINEAKGEKQRFADRMKKNDPTIDFKRTMTPKSADTNPSAATPSPADQAQQQSDQVTAIQSPTIQTASETSPAPRLSKRLKTSQDHVDQPEDLGPSSAYDSNTRQRQQPLERQASDHDQQALQAPQDGNLDGGFTDSRLGEEAVDWPMEGPFQQTDPGFSTPGMSQAYVAPSRDHGTSTYDGQPAYAQRGTLALDPNPLNVSGPIKDYGFGLYFGPADPRFCGQQPSDWDGLPAMGPRESQYHQDEDQENQAEDRDLVHYDG</sequence>
<feature type="region of interest" description="Disordered" evidence="1">
    <location>
        <begin position="1"/>
        <end position="74"/>
    </location>
</feature>
<gene>
    <name evidence="2" type="ORF">SLS63_012382</name>
</gene>
<feature type="region of interest" description="Disordered" evidence="1">
    <location>
        <begin position="87"/>
        <end position="113"/>
    </location>
</feature>
<evidence type="ECO:0000313" key="2">
    <source>
        <dbReference type="EMBL" id="KAK7712397.1"/>
    </source>
</evidence>
<feature type="compositionally biased region" description="Pro residues" evidence="1">
    <location>
        <begin position="40"/>
        <end position="54"/>
    </location>
</feature>
<evidence type="ECO:0000256" key="1">
    <source>
        <dbReference type="SAM" id="MobiDB-lite"/>
    </source>
</evidence>
<feature type="compositionally biased region" description="Polar residues" evidence="1">
    <location>
        <begin position="363"/>
        <end position="375"/>
    </location>
</feature>
<keyword evidence="3" id="KW-1185">Reference proteome</keyword>
<feature type="compositionally biased region" description="Low complexity" evidence="1">
    <location>
        <begin position="342"/>
        <end position="362"/>
    </location>
</feature>
<feature type="compositionally biased region" description="Polar residues" evidence="1">
    <location>
        <begin position="402"/>
        <end position="414"/>
    </location>
</feature>
<feature type="region of interest" description="Disordered" evidence="1">
    <location>
        <begin position="526"/>
        <end position="566"/>
    </location>
</feature>
<organism evidence="2 3">
    <name type="scientific">Diaporthe eres</name>
    <name type="common">Phomopsis oblonga</name>
    <dbReference type="NCBI Taxonomy" id="83184"/>
    <lineage>
        <taxon>Eukaryota</taxon>
        <taxon>Fungi</taxon>
        <taxon>Dikarya</taxon>
        <taxon>Ascomycota</taxon>
        <taxon>Pezizomycotina</taxon>
        <taxon>Sordariomycetes</taxon>
        <taxon>Sordariomycetidae</taxon>
        <taxon>Diaporthales</taxon>
        <taxon>Diaporthaceae</taxon>
        <taxon>Diaporthe</taxon>
        <taxon>Diaporthe eres species complex</taxon>
    </lineage>
</organism>
<name>A0ABR1NRG3_DIAER</name>
<proteinExistence type="predicted"/>
<evidence type="ECO:0000313" key="3">
    <source>
        <dbReference type="Proteomes" id="UP001430848"/>
    </source>
</evidence>